<feature type="region of interest" description="Disordered" evidence="13">
    <location>
        <begin position="277"/>
        <end position="321"/>
    </location>
</feature>
<evidence type="ECO:0000256" key="11">
    <source>
        <dbReference type="PROSITE-ProRule" id="PRU00812"/>
    </source>
</evidence>
<evidence type="ECO:0000256" key="7">
    <source>
        <dbReference type="ARBA" id="ARBA00022912"/>
    </source>
</evidence>
<evidence type="ECO:0000256" key="13">
    <source>
        <dbReference type="SAM" id="MobiDB-lite"/>
    </source>
</evidence>
<dbReference type="GO" id="GO:0005634">
    <property type="term" value="C:nucleus"/>
    <property type="evidence" value="ECO:0007669"/>
    <property type="project" value="UniProtKB-SubCell"/>
</dbReference>
<comment type="caution">
    <text evidence="16">The sequence shown here is derived from an EMBL/GenBank/DDBJ whole genome shotgun (WGS) entry which is preliminary data.</text>
</comment>
<evidence type="ECO:0000313" key="16">
    <source>
        <dbReference type="EMBL" id="TKA28020.1"/>
    </source>
</evidence>
<dbReference type="EC" id="3.1.3.16" evidence="12"/>
<name>A0A4U0TZJ9_9PEZI</name>
<dbReference type="Gene3D" id="1.25.40.820">
    <property type="match status" value="1"/>
</dbReference>
<feature type="compositionally biased region" description="Basic and acidic residues" evidence="13">
    <location>
        <begin position="284"/>
        <end position="299"/>
    </location>
</feature>
<evidence type="ECO:0000256" key="12">
    <source>
        <dbReference type="RuleBase" id="RU367080"/>
    </source>
</evidence>
<organism evidence="16 17">
    <name type="scientific">Friedmanniomyces endolithicus</name>
    <dbReference type="NCBI Taxonomy" id="329885"/>
    <lineage>
        <taxon>Eukaryota</taxon>
        <taxon>Fungi</taxon>
        <taxon>Dikarya</taxon>
        <taxon>Ascomycota</taxon>
        <taxon>Pezizomycotina</taxon>
        <taxon>Dothideomycetes</taxon>
        <taxon>Dothideomycetidae</taxon>
        <taxon>Mycosphaerellales</taxon>
        <taxon>Teratosphaeriaceae</taxon>
        <taxon>Friedmanniomyces</taxon>
    </lineage>
</organism>
<feature type="domain" description="RTR1-type" evidence="14">
    <location>
        <begin position="110"/>
        <end position="187"/>
    </location>
</feature>
<keyword evidence="6 12" id="KW-0862">Zinc</keyword>
<keyword evidence="8 12" id="KW-0539">Nucleus</keyword>
<protein>
    <recommendedName>
        <fullName evidence="12">RNA polymerase II subunit B1 CTD phosphatase RPAP2 homolog</fullName>
        <ecNumber evidence="12">3.1.3.16</ecNumber>
    </recommendedName>
</protein>
<evidence type="ECO:0000256" key="6">
    <source>
        <dbReference type="ARBA" id="ARBA00022833"/>
    </source>
</evidence>
<comment type="similarity">
    <text evidence="2 11 12">Belongs to the RPAP2 family.</text>
</comment>
<dbReference type="InterPro" id="IPR038534">
    <property type="entry name" value="Rtr1/RPAP2_sf"/>
</dbReference>
<dbReference type="STRING" id="329885.A0A4U0TZJ9"/>
<evidence type="ECO:0000256" key="9">
    <source>
        <dbReference type="ARBA" id="ARBA00047761"/>
    </source>
</evidence>
<dbReference type="EMBL" id="JASUXU010000006">
    <property type="protein sequence ID" value="KAK0325579.1"/>
    <property type="molecule type" value="Genomic_DNA"/>
</dbReference>
<evidence type="ECO:0000256" key="8">
    <source>
        <dbReference type="ARBA" id="ARBA00023242"/>
    </source>
</evidence>
<dbReference type="PANTHER" id="PTHR14732">
    <property type="entry name" value="RNA POLYMERASE II SUBUNIT B1 CTD PHOSPHATASE RPAP2-RELATED"/>
    <property type="match status" value="1"/>
</dbReference>
<evidence type="ECO:0000256" key="2">
    <source>
        <dbReference type="ARBA" id="ARBA00005676"/>
    </source>
</evidence>
<proteinExistence type="inferred from homology"/>
<keyword evidence="3 12" id="KW-0479">Metal-binding</keyword>
<dbReference type="GO" id="GO:0008270">
    <property type="term" value="F:zinc ion binding"/>
    <property type="evidence" value="ECO:0007669"/>
    <property type="project" value="UniProtKB-KW"/>
</dbReference>
<evidence type="ECO:0000256" key="5">
    <source>
        <dbReference type="ARBA" id="ARBA00022801"/>
    </source>
</evidence>
<reference evidence="16 17" key="1">
    <citation type="submission" date="2017-03" db="EMBL/GenBank/DDBJ databases">
        <title>Genomes of endolithic fungi from Antarctica.</title>
        <authorList>
            <person name="Coleine C."/>
            <person name="Masonjones S."/>
            <person name="Stajich J.E."/>
        </authorList>
    </citation>
    <scope>NUCLEOTIDE SEQUENCE [LARGE SCALE GENOMIC DNA]</scope>
    <source>
        <strain evidence="16 17">CCFEE 5311</strain>
    </source>
</reference>
<comment type="subcellular location">
    <subcellularLocation>
        <location evidence="1 12">Nucleus</location>
    </subcellularLocation>
</comment>
<comment type="catalytic activity">
    <reaction evidence="10 12">
        <text>O-phospho-L-threonyl-[protein] + H2O = L-threonyl-[protein] + phosphate</text>
        <dbReference type="Rhea" id="RHEA:47004"/>
        <dbReference type="Rhea" id="RHEA-COMP:11060"/>
        <dbReference type="Rhea" id="RHEA-COMP:11605"/>
        <dbReference type="ChEBI" id="CHEBI:15377"/>
        <dbReference type="ChEBI" id="CHEBI:30013"/>
        <dbReference type="ChEBI" id="CHEBI:43474"/>
        <dbReference type="ChEBI" id="CHEBI:61977"/>
        <dbReference type="EC" id="3.1.3.16"/>
    </reaction>
</comment>
<dbReference type="EMBL" id="NAJP01000122">
    <property type="protein sequence ID" value="TKA28020.1"/>
    <property type="molecule type" value="Genomic_DNA"/>
</dbReference>
<evidence type="ECO:0000256" key="4">
    <source>
        <dbReference type="ARBA" id="ARBA00022771"/>
    </source>
</evidence>
<evidence type="ECO:0000313" key="15">
    <source>
        <dbReference type="EMBL" id="KAK0325579.1"/>
    </source>
</evidence>
<dbReference type="Pfam" id="PF04181">
    <property type="entry name" value="RPAP2_Rtr1"/>
    <property type="match status" value="1"/>
</dbReference>
<dbReference type="GO" id="GO:0043175">
    <property type="term" value="F:RNA polymerase core enzyme binding"/>
    <property type="evidence" value="ECO:0007669"/>
    <property type="project" value="UniProtKB-UniRule"/>
</dbReference>
<evidence type="ECO:0000256" key="3">
    <source>
        <dbReference type="ARBA" id="ARBA00022723"/>
    </source>
</evidence>
<keyword evidence="7 12" id="KW-0904">Protein phosphatase</keyword>
<dbReference type="InterPro" id="IPR007308">
    <property type="entry name" value="Rtr1/RPAP2_dom"/>
</dbReference>
<dbReference type="AlphaFoldDB" id="A0A4U0TZJ9"/>
<dbReference type="OrthoDB" id="2590500at2759"/>
<feature type="compositionally biased region" description="Acidic residues" evidence="13">
    <location>
        <begin position="300"/>
        <end position="321"/>
    </location>
</feature>
<comment type="function">
    <text evidence="12">Putative RNA polymerase II subunit B1 C-terminal domain (CTD) phosphatase involved in RNA polymerase II transcription regulation.</text>
</comment>
<reference evidence="15" key="2">
    <citation type="submission" date="2021-12" db="EMBL/GenBank/DDBJ databases">
        <title>Black yeast isolated from Biological Soil Crust.</title>
        <authorList>
            <person name="Kurbessoian T."/>
        </authorList>
    </citation>
    <scope>NUCLEOTIDE SEQUENCE</scope>
    <source>
        <strain evidence="15">CCFEE 5208</strain>
    </source>
</reference>
<evidence type="ECO:0000256" key="1">
    <source>
        <dbReference type="ARBA" id="ARBA00004123"/>
    </source>
</evidence>
<dbReference type="GO" id="GO:0005737">
    <property type="term" value="C:cytoplasm"/>
    <property type="evidence" value="ECO:0007669"/>
    <property type="project" value="TreeGrafter"/>
</dbReference>
<dbReference type="InterPro" id="IPR039693">
    <property type="entry name" value="Rtr1/RPAP2"/>
</dbReference>
<dbReference type="Proteomes" id="UP000310066">
    <property type="component" value="Unassembled WGS sequence"/>
</dbReference>
<evidence type="ECO:0000313" key="17">
    <source>
        <dbReference type="Proteomes" id="UP000310066"/>
    </source>
</evidence>
<sequence length="321" mass="35098">MAMNPTAPHLLIVEDGLHAHIEPSQSQGMATRVPVKSILKTQPKPASPTPNPEALQAEKDRHNYALALQHAHRIQDQKDWDLRILHAIEALLDYPSSTPVTAQEANNFVGLVRLFQPSDLDALVEERVIDRKCGYALCANKPRCVTMGREAEWRVGKGEAGFCSKLCTRKSMGVRAQLSVVPAWEREAGYHPVISLHEDDSAVVAGRQSVALGISAVAKSPSTVAAKTKHVDDDDLALERGEKARSFRPRQVMTDRIVEKALPTYKPLSSVSGALVSSTAIEGYEPREHKTKTDGRGDNAESDDDDDEDDRAGALDEDDEG</sequence>
<dbReference type="Proteomes" id="UP001168146">
    <property type="component" value="Unassembled WGS sequence"/>
</dbReference>
<keyword evidence="5 12" id="KW-0378">Hydrolase</keyword>
<comment type="catalytic activity">
    <reaction evidence="9 12">
        <text>O-phospho-L-seryl-[protein] + H2O = L-seryl-[protein] + phosphate</text>
        <dbReference type="Rhea" id="RHEA:20629"/>
        <dbReference type="Rhea" id="RHEA-COMP:9863"/>
        <dbReference type="Rhea" id="RHEA-COMP:11604"/>
        <dbReference type="ChEBI" id="CHEBI:15377"/>
        <dbReference type="ChEBI" id="CHEBI:29999"/>
        <dbReference type="ChEBI" id="CHEBI:43474"/>
        <dbReference type="ChEBI" id="CHEBI:83421"/>
        <dbReference type="EC" id="3.1.3.16"/>
    </reaction>
</comment>
<accession>A0A4U0TZJ9</accession>
<dbReference type="PROSITE" id="PS51479">
    <property type="entry name" value="ZF_RTR1"/>
    <property type="match status" value="1"/>
</dbReference>
<dbReference type="GO" id="GO:0008420">
    <property type="term" value="F:RNA polymerase II CTD heptapeptide repeat phosphatase activity"/>
    <property type="evidence" value="ECO:0007669"/>
    <property type="project" value="UniProtKB-UniRule"/>
</dbReference>
<gene>
    <name evidence="16" type="ORF">B0A54_16395</name>
    <name evidence="15" type="ORF">LTR82_003114</name>
</gene>
<dbReference type="PANTHER" id="PTHR14732:SF0">
    <property type="entry name" value="RNA POLYMERASE II SUBUNIT B1 CTD PHOSPHATASE RPAP2-RELATED"/>
    <property type="match status" value="1"/>
</dbReference>
<evidence type="ECO:0000256" key="10">
    <source>
        <dbReference type="ARBA" id="ARBA00048336"/>
    </source>
</evidence>
<keyword evidence="4 12" id="KW-0863">Zinc-finger</keyword>
<evidence type="ECO:0000259" key="14">
    <source>
        <dbReference type="PROSITE" id="PS51479"/>
    </source>
</evidence>